<evidence type="ECO:0000313" key="1">
    <source>
        <dbReference type="EMBL" id="MBM0103207.1"/>
    </source>
</evidence>
<reference evidence="1 2" key="1">
    <citation type="journal article" date="2021" name="Int. J. Syst. Evol. Microbiol.">
        <title>Steroidobacter gossypii sp. nov., isolated from soil of cotton cropping field.</title>
        <authorList>
            <person name="Huang R."/>
            <person name="Yang S."/>
            <person name="Zhen C."/>
            <person name="Liu W."/>
        </authorList>
    </citation>
    <scope>NUCLEOTIDE SEQUENCE [LARGE SCALE GENOMIC DNA]</scope>
    <source>
        <strain evidence="1 2">S1-65</strain>
    </source>
</reference>
<evidence type="ECO:0000313" key="2">
    <source>
        <dbReference type="Proteomes" id="UP000661077"/>
    </source>
</evidence>
<gene>
    <name evidence="1" type="ORF">JM946_00540</name>
</gene>
<dbReference type="Pfam" id="PF11227">
    <property type="entry name" value="DUF3025"/>
    <property type="match status" value="1"/>
</dbReference>
<dbReference type="InterPro" id="IPR021390">
    <property type="entry name" value="DUF3025"/>
</dbReference>
<keyword evidence="2" id="KW-1185">Reference proteome</keyword>
<sequence length="248" mass="27281">MTPALASLGEALKTPTPWLDPYIAIAGQVASAAPSGSVADALNTARGASLEDLRFVAQTALPEGEPYESFIFRTGCIPTRDNLHDLFNGLMWLSYPQTKRQLNILQAQQLATRGNPGSRGPLRDALTLFDENAAILRAPTPLLEALRQRNWKGLFLDQREQWAAARLVIFGHALMEKLLQPYKAITAHVWVVDAISDESLAASLDPSRLAAKDFLPLPVLGVPGWWPANEAPGFYDDADVFRRPRRES</sequence>
<dbReference type="RefSeq" id="WP_203165193.1">
    <property type="nucleotide sequence ID" value="NZ_JAEVLS010000001.1"/>
</dbReference>
<dbReference type="Proteomes" id="UP000661077">
    <property type="component" value="Unassembled WGS sequence"/>
</dbReference>
<accession>A0ABS1WQI3</accession>
<name>A0ABS1WQI3_9GAMM</name>
<dbReference type="EMBL" id="JAEVLS010000001">
    <property type="protein sequence ID" value="MBM0103207.1"/>
    <property type="molecule type" value="Genomic_DNA"/>
</dbReference>
<comment type="caution">
    <text evidence="1">The sequence shown here is derived from an EMBL/GenBank/DDBJ whole genome shotgun (WGS) entry which is preliminary data.</text>
</comment>
<proteinExistence type="predicted"/>
<protein>
    <submittedName>
        <fullName evidence="1">DUF3025 domain-containing protein</fullName>
    </submittedName>
</protein>
<organism evidence="1 2">
    <name type="scientific">Steroidobacter gossypii</name>
    <dbReference type="NCBI Taxonomy" id="2805490"/>
    <lineage>
        <taxon>Bacteria</taxon>
        <taxon>Pseudomonadati</taxon>
        <taxon>Pseudomonadota</taxon>
        <taxon>Gammaproteobacteria</taxon>
        <taxon>Steroidobacterales</taxon>
        <taxon>Steroidobacteraceae</taxon>
        <taxon>Steroidobacter</taxon>
    </lineage>
</organism>